<accession>A0A375C9C3</accession>
<dbReference type="EMBL" id="OFSN01000015">
    <property type="protein sequence ID" value="SOY65614.1"/>
    <property type="molecule type" value="Genomic_DNA"/>
</dbReference>
<gene>
    <name evidence="1" type="ORF">CBM2586_B10209</name>
</gene>
<dbReference type="AlphaFoldDB" id="A0A375C9C3"/>
<dbReference type="Proteomes" id="UP000257016">
    <property type="component" value="Unassembled WGS sequence"/>
</dbReference>
<protein>
    <submittedName>
        <fullName evidence="1">Uncharacterized protein</fullName>
    </submittedName>
</protein>
<name>A0A375C9C3_9BURK</name>
<comment type="caution">
    <text evidence="1">The sequence shown here is derived from an EMBL/GenBank/DDBJ whole genome shotgun (WGS) entry which is preliminary data.</text>
</comment>
<reference evidence="1" key="1">
    <citation type="submission" date="2018-01" db="EMBL/GenBank/DDBJ databases">
        <authorList>
            <person name="Clerissi C."/>
        </authorList>
    </citation>
    <scope>NUCLEOTIDE SEQUENCE</scope>
    <source>
        <strain evidence="1">Cupriavidus taiwanensis LMG 19430</strain>
    </source>
</reference>
<proteinExistence type="predicted"/>
<evidence type="ECO:0000313" key="1">
    <source>
        <dbReference type="EMBL" id="SOY65614.1"/>
    </source>
</evidence>
<organism evidence="1">
    <name type="scientific">Cupriavidus taiwanensis</name>
    <dbReference type="NCBI Taxonomy" id="164546"/>
    <lineage>
        <taxon>Bacteria</taxon>
        <taxon>Pseudomonadati</taxon>
        <taxon>Pseudomonadota</taxon>
        <taxon>Betaproteobacteria</taxon>
        <taxon>Burkholderiales</taxon>
        <taxon>Burkholderiaceae</taxon>
        <taxon>Cupriavidus</taxon>
    </lineage>
</organism>
<sequence length="90" mass="10110">MNCKPGDLAIIVRCDYIPEVIGVVVSVVCRGRDSFGGMASWHVQFPDRFEVTDRSTGRRVRENLINFPDAWLRAISGVPVHDEQHDEVTA</sequence>